<name>A0A2P0WA15_9CAUD</name>
<dbReference type="Gene3D" id="3.30.2000.20">
    <property type="match status" value="1"/>
</dbReference>
<sequence length="134" mass="14707">MHFELYEASAEFVASIIQDSDNLVAWENIAFTPPADGSEYYRFNYKEADTVTTSLDRKCAYFVGMVQVDVVFSPGSGISVARKLAADVAKSAIDGTMLSTGYILSRGAVHPAQKSDTGWFIPVRFYVRCETKGA</sequence>
<dbReference type="OrthoDB" id="12566at10239"/>
<dbReference type="EMBL" id="MG732930">
    <property type="protein sequence ID" value="AUV57183.1"/>
    <property type="molecule type" value="Genomic_DNA"/>
</dbReference>
<evidence type="ECO:0000313" key="2">
    <source>
        <dbReference type="Proteomes" id="UP000241856"/>
    </source>
</evidence>
<evidence type="ECO:0000313" key="1">
    <source>
        <dbReference type="EMBL" id="AUV57183.1"/>
    </source>
</evidence>
<reference evidence="1 2" key="1">
    <citation type="submission" date="2017-12" db="EMBL/GenBank/DDBJ databases">
        <title>Genomic analysis of a novel phage Ec_L1 lytic to Enterobacter cloacae.</title>
        <authorList>
            <person name="Li Z."/>
            <person name="Ren H."/>
            <person name="Xu Y."/>
        </authorList>
    </citation>
    <scope>NUCLEOTIDE SEQUENCE [LARGE SCALE GENOMIC DNA]</scope>
</reference>
<dbReference type="InterPro" id="IPR025395">
    <property type="entry name" value="Phage_tail_terminator-like"/>
</dbReference>
<keyword evidence="2" id="KW-1185">Reference proteome</keyword>
<protein>
    <recommendedName>
        <fullName evidence="3">Minor tail protein</fullName>
    </recommendedName>
</protein>
<dbReference type="Proteomes" id="UP000241856">
    <property type="component" value="Segment"/>
</dbReference>
<dbReference type="Pfam" id="PF13554">
    <property type="entry name" value="Phage_tail_terminator_5"/>
    <property type="match status" value="1"/>
</dbReference>
<accession>A0A2P0WA15</accession>
<gene>
    <name evidence="1" type="ORF">Ec69</name>
</gene>
<organism evidence="1 2">
    <name type="scientific">Enterobacter phage Ec_L1</name>
    <dbReference type="NCBI Taxonomy" id="2070180"/>
    <lineage>
        <taxon>Viruses</taxon>
        <taxon>Duplodnaviria</taxon>
        <taxon>Heunggongvirae</taxon>
        <taxon>Uroviricota</taxon>
        <taxon>Caudoviricetes</taxon>
        <taxon>Drexlerviridae</taxon>
        <taxon>Eclunavirus</taxon>
        <taxon>Eclunavirus EcL1</taxon>
    </lineage>
</organism>
<proteinExistence type="predicted"/>
<evidence type="ECO:0008006" key="3">
    <source>
        <dbReference type="Google" id="ProtNLM"/>
    </source>
</evidence>